<keyword evidence="1" id="KW-0540">Nuclease</keyword>
<evidence type="ECO:0000313" key="2">
    <source>
        <dbReference type="Proteomes" id="UP000563349"/>
    </source>
</evidence>
<dbReference type="AlphaFoldDB" id="A0A7Z0RQC8"/>
<proteinExistence type="predicted"/>
<dbReference type="Proteomes" id="UP000563349">
    <property type="component" value="Unassembled WGS sequence"/>
</dbReference>
<reference evidence="1 2" key="1">
    <citation type="submission" date="2020-07" db="EMBL/GenBank/DDBJ databases">
        <title>MOT database genomes.</title>
        <authorList>
            <person name="Joseph S."/>
            <person name="Aduse-Opoku J."/>
            <person name="Hashim A."/>
            <person name="Wade W."/>
            <person name="Curtis M."/>
        </authorList>
    </citation>
    <scope>NUCLEOTIDE SEQUENCE [LARGE SCALE GENOMIC DNA]</scope>
    <source>
        <strain evidence="1 2">CCW311</strain>
    </source>
</reference>
<protein>
    <submittedName>
        <fullName evidence="1">NgoFVII family restriction endonuclease</fullName>
    </submittedName>
</protein>
<evidence type="ECO:0000313" key="1">
    <source>
        <dbReference type="EMBL" id="NYS48815.1"/>
    </source>
</evidence>
<comment type="caution">
    <text evidence="1">The sequence shown here is derived from an EMBL/GenBank/DDBJ whole genome shotgun (WGS) entry which is preliminary data.</text>
</comment>
<dbReference type="EMBL" id="JACBYG010000017">
    <property type="protein sequence ID" value="NYS48815.1"/>
    <property type="molecule type" value="Genomic_DNA"/>
</dbReference>
<dbReference type="RefSeq" id="WP_179923477.1">
    <property type="nucleotide sequence ID" value="NZ_CP128228.1"/>
</dbReference>
<sequence length="444" mass="52262">MSVWEKYSKDEQDEYIKFLKVYGALTNLFRQKHGNPIPYLDSKFQETIFAKVFKAENVDIGNTPHDILSVFGNERIGIGLKTWMKSTPSYQKVMQLKRYKSEIDPFFDKSDEELAFKLSQIKNERMIADYNRLGLNTEGNIYHYVTRDSGQFIIQETLYPLVDTNNLQKFNRTNTAFQWSDGHKDYKFTYSDSQIWQHFDSDKKDTLILNQFNVDIIDDPFEFLLKSYFNFIEDYSSTSEKKDIVEAYLPLYSFRSKEVEEKSGLNAWNSAPKSKGSTYLRPLNEVYIPIPREFHNKFPNFFCPDIFKIEQEQKEFDVKSRQGLILDRKTKPQVRFHLQLPNGDRIPALVTQSNMKALQSGSLTERDPNTNKLYGQSALGQWLLVEVLGLRDRTLVTRDWLQKKGTDSIRLWRKKDDYSTFFIDFAPIGSFEHFMKDEEIPEDD</sequence>
<keyword evidence="1" id="KW-0378">Hydrolase</keyword>
<gene>
    <name evidence="1" type="ORF">HZY93_02300</name>
</gene>
<dbReference type="GO" id="GO:0004519">
    <property type="term" value="F:endonuclease activity"/>
    <property type="evidence" value="ECO:0007669"/>
    <property type="project" value="UniProtKB-KW"/>
</dbReference>
<organism evidence="1 2">
    <name type="scientific">Streptococcus danieliae</name>
    <dbReference type="NCBI Taxonomy" id="747656"/>
    <lineage>
        <taxon>Bacteria</taxon>
        <taxon>Bacillati</taxon>
        <taxon>Bacillota</taxon>
        <taxon>Bacilli</taxon>
        <taxon>Lactobacillales</taxon>
        <taxon>Streptococcaceae</taxon>
        <taxon>Streptococcus</taxon>
    </lineage>
</organism>
<keyword evidence="2" id="KW-1185">Reference proteome</keyword>
<accession>A0A7Z0RQC8</accession>
<name>A0A7Z0RQC8_9STRE</name>
<keyword evidence="1" id="KW-0255">Endonuclease</keyword>